<reference evidence="1" key="1">
    <citation type="journal article" date="2022" name="Int. J. Mol. Sci.">
        <title>Draft Genome of Tanacetum Coccineum: Genomic Comparison of Closely Related Tanacetum-Family Plants.</title>
        <authorList>
            <person name="Yamashiro T."/>
            <person name="Shiraishi A."/>
            <person name="Nakayama K."/>
            <person name="Satake H."/>
        </authorList>
    </citation>
    <scope>NUCLEOTIDE SEQUENCE</scope>
</reference>
<dbReference type="PANTHER" id="PTHR34222:SF99">
    <property type="entry name" value="PROTEIN, PUTATIVE-RELATED"/>
    <property type="match status" value="1"/>
</dbReference>
<dbReference type="Proteomes" id="UP001151760">
    <property type="component" value="Unassembled WGS sequence"/>
</dbReference>
<dbReference type="Gene3D" id="3.30.420.10">
    <property type="entry name" value="Ribonuclease H-like superfamily/Ribonuclease H"/>
    <property type="match status" value="1"/>
</dbReference>
<dbReference type="SUPFAM" id="SSF53098">
    <property type="entry name" value="Ribonuclease H-like"/>
    <property type="match status" value="1"/>
</dbReference>
<feature type="non-terminal residue" evidence="1">
    <location>
        <position position="394"/>
    </location>
</feature>
<sequence length="394" mass="44070">MTGGASGSGSNYVLINNLDAGNPLHIQANDNSNTTLILFKILDVYMGLVYSENVSFVWKELEGTYYKVDGYVIFNFLQNNYYVKQGGSSVANYYHRLNSLWIEIDALTKLLVKLNVLVMLVKDAYIIMSREESHRGVHESNGVTEFKLNTTSFVAKPNPNLNCKNCGKIGHTIERRFKLVGFPPCFKKYSNPAKQSFTTNVDVKSNDKPSSVSPSSSCFTSEQMKKLLSLINDNLYGSFHAIMACRASFFIVNVCANQYLTVSTVRMFNFMDITSLKIDVGHPNGTLATISHTGNLRLANNVILYDVLVVPGYYDLTKQETLGNGSESGGIYLFDMQTDCSWGPYRVPSREGYKSDNGTEFMDSKMSNMFSDLGIIHQTSCAHTPQQNRIDERN</sequence>
<evidence type="ECO:0000313" key="2">
    <source>
        <dbReference type="Proteomes" id="UP001151760"/>
    </source>
</evidence>
<dbReference type="InterPro" id="IPR036397">
    <property type="entry name" value="RNaseH_sf"/>
</dbReference>
<protein>
    <submittedName>
        <fullName evidence="1">Ribonuclease H-like domain-containing protein</fullName>
    </submittedName>
</protein>
<accession>A0ABQ4ZP45</accession>
<name>A0ABQ4ZP45_9ASTR</name>
<comment type="caution">
    <text evidence="1">The sequence shown here is derived from an EMBL/GenBank/DDBJ whole genome shotgun (WGS) entry which is preliminary data.</text>
</comment>
<dbReference type="EMBL" id="BQNB010011551">
    <property type="protein sequence ID" value="GJS92029.1"/>
    <property type="molecule type" value="Genomic_DNA"/>
</dbReference>
<dbReference type="PANTHER" id="PTHR34222">
    <property type="entry name" value="GAG_PRE-INTEGRS DOMAIN-CONTAINING PROTEIN"/>
    <property type="match status" value="1"/>
</dbReference>
<dbReference type="InterPro" id="IPR012337">
    <property type="entry name" value="RNaseH-like_sf"/>
</dbReference>
<keyword evidence="2" id="KW-1185">Reference proteome</keyword>
<proteinExistence type="predicted"/>
<evidence type="ECO:0000313" key="1">
    <source>
        <dbReference type="EMBL" id="GJS92029.1"/>
    </source>
</evidence>
<reference evidence="1" key="2">
    <citation type="submission" date="2022-01" db="EMBL/GenBank/DDBJ databases">
        <authorList>
            <person name="Yamashiro T."/>
            <person name="Shiraishi A."/>
            <person name="Satake H."/>
            <person name="Nakayama K."/>
        </authorList>
    </citation>
    <scope>NUCLEOTIDE SEQUENCE</scope>
</reference>
<gene>
    <name evidence="1" type="ORF">Tco_0774665</name>
</gene>
<organism evidence="1 2">
    <name type="scientific">Tanacetum coccineum</name>
    <dbReference type="NCBI Taxonomy" id="301880"/>
    <lineage>
        <taxon>Eukaryota</taxon>
        <taxon>Viridiplantae</taxon>
        <taxon>Streptophyta</taxon>
        <taxon>Embryophyta</taxon>
        <taxon>Tracheophyta</taxon>
        <taxon>Spermatophyta</taxon>
        <taxon>Magnoliopsida</taxon>
        <taxon>eudicotyledons</taxon>
        <taxon>Gunneridae</taxon>
        <taxon>Pentapetalae</taxon>
        <taxon>asterids</taxon>
        <taxon>campanulids</taxon>
        <taxon>Asterales</taxon>
        <taxon>Asteraceae</taxon>
        <taxon>Asteroideae</taxon>
        <taxon>Anthemideae</taxon>
        <taxon>Anthemidinae</taxon>
        <taxon>Tanacetum</taxon>
    </lineage>
</organism>